<evidence type="ECO:0000256" key="4">
    <source>
        <dbReference type="ARBA" id="ARBA00022801"/>
    </source>
</evidence>
<keyword evidence="9" id="KW-1185">Reference proteome</keyword>
<dbReference type="EMBL" id="CP000481">
    <property type="protein sequence ID" value="ABK53101.1"/>
    <property type="molecule type" value="Genomic_DNA"/>
</dbReference>
<dbReference type="InterPro" id="IPR006641">
    <property type="entry name" value="YqgF/RNaseH-like_dom"/>
</dbReference>
<evidence type="ECO:0000256" key="5">
    <source>
        <dbReference type="HAMAP-Rule" id="MF_00651"/>
    </source>
</evidence>
<comment type="similarity">
    <text evidence="5">Belongs to the YqgF HJR family.</text>
</comment>
<evidence type="ECO:0000256" key="1">
    <source>
        <dbReference type="ARBA" id="ARBA00022490"/>
    </source>
</evidence>
<feature type="region of interest" description="Disordered" evidence="6">
    <location>
        <begin position="147"/>
        <end position="173"/>
    </location>
</feature>
<dbReference type="GO" id="GO:0005829">
    <property type="term" value="C:cytosol"/>
    <property type="evidence" value="ECO:0007669"/>
    <property type="project" value="TreeGrafter"/>
</dbReference>
<evidence type="ECO:0000313" key="8">
    <source>
        <dbReference type="EMBL" id="ABK53101.1"/>
    </source>
</evidence>
<protein>
    <recommendedName>
        <fullName evidence="5">Putative pre-16S rRNA nuclease</fullName>
        <ecNumber evidence="5">3.1.-.-</ecNumber>
    </recommendedName>
</protein>
<dbReference type="EC" id="3.1.-.-" evidence="5"/>
<dbReference type="eggNOG" id="COG0816">
    <property type="taxonomic scope" value="Bacteria"/>
</dbReference>
<name>A0LUJ1_ACIC1</name>
<accession>A0LUJ1</accession>
<organism evidence="8 9">
    <name type="scientific">Acidothermus cellulolyticus (strain ATCC 43068 / DSM 8971 / 11B)</name>
    <dbReference type="NCBI Taxonomy" id="351607"/>
    <lineage>
        <taxon>Bacteria</taxon>
        <taxon>Bacillati</taxon>
        <taxon>Actinomycetota</taxon>
        <taxon>Actinomycetes</taxon>
        <taxon>Acidothermales</taxon>
        <taxon>Acidothermaceae</taxon>
        <taxon>Acidothermus</taxon>
    </lineage>
</organism>
<dbReference type="HAMAP" id="MF_00651">
    <property type="entry name" value="Nuclease_YqgF"/>
    <property type="match status" value="1"/>
</dbReference>
<evidence type="ECO:0000256" key="2">
    <source>
        <dbReference type="ARBA" id="ARBA00022517"/>
    </source>
</evidence>
<sequence>MGDTAVRPGVRIGVDVGTVRIGVAVSDPDGRLAVPAETLPRDASGAGELRRLAQLVEERGAVEVVVGLPVSLRGTAGAAARDIAGYARRLATAVHPVPVRLVDERFTTVHADRRLQSAGLAGRQRRAVVDQLAAAILLQDALDAERATGRPPGRLVTPADPDDTAAARRREAG</sequence>
<dbReference type="Proteomes" id="UP000008221">
    <property type="component" value="Chromosome"/>
</dbReference>
<dbReference type="PANTHER" id="PTHR33317:SF4">
    <property type="entry name" value="POLYNUCLEOTIDYL TRANSFERASE, RIBONUCLEASE H-LIKE SUPERFAMILY PROTEIN"/>
    <property type="match status" value="1"/>
</dbReference>
<dbReference type="STRING" id="351607.Acel_1329"/>
<evidence type="ECO:0000256" key="3">
    <source>
        <dbReference type="ARBA" id="ARBA00022722"/>
    </source>
</evidence>
<keyword evidence="4 5" id="KW-0378">Hydrolase</keyword>
<dbReference type="HOGENOM" id="CLU_098240_0_0_11"/>
<dbReference type="GO" id="GO:0004518">
    <property type="term" value="F:nuclease activity"/>
    <property type="evidence" value="ECO:0007669"/>
    <property type="project" value="UniProtKB-KW"/>
</dbReference>
<evidence type="ECO:0000259" key="7">
    <source>
        <dbReference type="SMART" id="SM00732"/>
    </source>
</evidence>
<gene>
    <name evidence="8" type="ordered locus">Acel_1329</name>
</gene>
<dbReference type="InterPro" id="IPR005227">
    <property type="entry name" value="YqgF"/>
</dbReference>
<evidence type="ECO:0000256" key="6">
    <source>
        <dbReference type="SAM" id="MobiDB-lite"/>
    </source>
</evidence>
<evidence type="ECO:0000313" key="9">
    <source>
        <dbReference type="Proteomes" id="UP000008221"/>
    </source>
</evidence>
<reference evidence="8 9" key="1">
    <citation type="journal article" date="2009" name="Genome Res.">
        <title>Complete genome of the cellulolytic thermophile Acidothermus cellulolyticus 11B provides insights into its ecophysiological and evolutionary adaptations.</title>
        <authorList>
            <person name="Barabote R.D."/>
            <person name="Xie G."/>
            <person name="Leu D.H."/>
            <person name="Normand P."/>
            <person name="Necsulea A."/>
            <person name="Daubin V."/>
            <person name="Medigue C."/>
            <person name="Adney W.S."/>
            <person name="Xu X.C."/>
            <person name="Lapidus A."/>
            <person name="Parales R.E."/>
            <person name="Detter C."/>
            <person name="Pujic P."/>
            <person name="Bruce D."/>
            <person name="Lavire C."/>
            <person name="Challacombe J.F."/>
            <person name="Brettin T.S."/>
            <person name="Berry A.M."/>
        </authorList>
    </citation>
    <scope>NUCLEOTIDE SEQUENCE [LARGE SCALE GENOMIC DNA]</scope>
    <source>
        <strain evidence="9">ATCC 43068 / DSM 8971 / 11B</strain>
    </source>
</reference>
<dbReference type="GO" id="GO:0000967">
    <property type="term" value="P:rRNA 5'-end processing"/>
    <property type="evidence" value="ECO:0007669"/>
    <property type="project" value="UniProtKB-UniRule"/>
</dbReference>
<dbReference type="CDD" id="cd16964">
    <property type="entry name" value="YqgF"/>
    <property type="match status" value="1"/>
</dbReference>
<keyword evidence="3 5" id="KW-0540">Nuclease</keyword>
<comment type="subcellular location">
    <subcellularLocation>
        <location evidence="5">Cytoplasm</location>
    </subcellularLocation>
</comment>
<dbReference type="KEGG" id="ace:Acel_1329"/>
<dbReference type="RefSeq" id="WP_011720164.1">
    <property type="nucleotide sequence ID" value="NC_008578.1"/>
</dbReference>
<dbReference type="Pfam" id="PF03652">
    <property type="entry name" value="RuvX"/>
    <property type="match status" value="1"/>
</dbReference>
<dbReference type="InterPro" id="IPR012337">
    <property type="entry name" value="RNaseH-like_sf"/>
</dbReference>
<proteinExistence type="inferred from homology"/>
<dbReference type="Gene3D" id="3.30.420.140">
    <property type="entry name" value="YqgF/RNase H-like domain"/>
    <property type="match status" value="1"/>
</dbReference>
<keyword evidence="2 5" id="KW-0690">Ribosome biogenesis</keyword>
<dbReference type="PANTHER" id="PTHR33317">
    <property type="entry name" value="POLYNUCLEOTIDYL TRANSFERASE, RIBONUCLEASE H-LIKE SUPERFAMILY PROTEIN"/>
    <property type="match status" value="1"/>
</dbReference>
<keyword evidence="1 5" id="KW-0963">Cytoplasm</keyword>
<dbReference type="FunCoup" id="A0LUJ1">
    <property type="interactions" value="86"/>
</dbReference>
<dbReference type="InterPro" id="IPR037027">
    <property type="entry name" value="YqgF/RNaseH-like_dom_sf"/>
</dbReference>
<feature type="domain" description="YqgF/RNase H-like" evidence="7">
    <location>
        <begin position="9"/>
        <end position="111"/>
    </location>
</feature>
<dbReference type="NCBIfam" id="TIGR00250">
    <property type="entry name" value="RNAse_H_YqgF"/>
    <property type="match status" value="1"/>
</dbReference>
<dbReference type="SMART" id="SM00732">
    <property type="entry name" value="YqgFc"/>
    <property type="match status" value="1"/>
</dbReference>
<dbReference type="AlphaFoldDB" id="A0LUJ1"/>
<dbReference type="SUPFAM" id="SSF53098">
    <property type="entry name" value="Ribonuclease H-like"/>
    <property type="match status" value="1"/>
</dbReference>
<dbReference type="GO" id="GO:0016788">
    <property type="term" value="F:hydrolase activity, acting on ester bonds"/>
    <property type="evidence" value="ECO:0007669"/>
    <property type="project" value="UniProtKB-UniRule"/>
</dbReference>
<comment type="function">
    <text evidence="5">Could be a nuclease involved in processing of the 5'-end of pre-16S rRNA.</text>
</comment>
<dbReference type="InParanoid" id="A0LUJ1"/>